<keyword evidence="2" id="KW-1185">Reference proteome</keyword>
<dbReference type="Proteomes" id="UP000053825">
    <property type="component" value="Unassembled WGS sequence"/>
</dbReference>
<organism evidence="1 2">
    <name type="scientific">Habropoda laboriosa</name>
    <dbReference type="NCBI Taxonomy" id="597456"/>
    <lineage>
        <taxon>Eukaryota</taxon>
        <taxon>Metazoa</taxon>
        <taxon>Ecdysozoa</taxon>
        <taxon>Arthropoda</taxon>
        <taxon>Hexapoda</taxon>
        <taxon>Insecta</taxon>
        <taxon>Pterygota</taxon>
        <taxon>Neoptera</taxon>
        <taxon>Endopterygota</taxon>
        <taxon>Hymenoptera</taxon>
        <taxon>Apocrita</taxon>
        <taxon>Aculeata</taxon>
        <taxon>Apoidea</taxon>
        <taxon>Anthophila</taxon>
        <taxon>Apidae</taxon>
        <taxon>Habropoda</taxon>
    </lineage>
</organism>
<protein>
    <submittedName>
        <fullName evidence="1">Uncharacterized protein</fullName>
    </submittedName>
</protein>
<dbReference type="AlphaFoldDB" id="A0A0L7RC65"/>
<dbReference type="EMBL" id="KQ414616">
    <property type="protein sequence ID" value="KOC68434.1"/>
    <property type="molecule type" value="Genomic_DNA"/>
</dbReference>
<accession>A0A0L7RC65</accession>
<evidence type="ECO:0000313" key="1">
    <source>
        <dbReference type="EMBL" id="KOC68434.1"/>
    </source>
</evidence>
<name>A0A0L7RC65_9HYME</name>
<gene>
    <name evidence="1" type="ORF">WH47_10674</name>
</gene>
<reference evidence="1 2" key="1">
    <citation type="submission" date="2015-07" db="EMBL/GenBank/DDBJ databases">
        <title>The genome of Habropoda laboriosa.</title>
        <authorList>
            <person name="Pan H."/>
            <person name="Kapheim K."/>
        </authorList>
    </citation>
    <scope>NUCLEOTIDE SEQUENCE [LARGE SCALE GENOMIC DNA]</scope>
    <source>
        <strain evidence="1">0110345459</strain>
    </source>
</reference>
<proteinExistence type="predicted"/>
<sequence>MYIIRKLFVYMSLIHCHFLRDMAYCVFNTCRYDKVIPLQTVKGNDMWYVLGKMFREM</sequence>
<evidence type="ECO:0000313" key="2">
    <source>
        <dbReference type="Proteomes" id="UP000053825"/>
    </source>
</evidence>